<dbReference type="CDD" id="cd03801">
    <property type="entry name" value="GT4_PimA-like"/>
    <property type="match status" value="1"/>
</dbReference>
<proteinExistence type="predicted"/>
<dbReference type="Pfam" id="PF13692">
    <property type="entry name" value="Glyco_trans_1_4"/>
    <property type="match status" value="1"/>
</dbReference>
<protein>
    <submittedName>
        <fullName evidence="2">Glycosyltransferase family 4 protein</fullName>
    </submittedName>
</protein>
<reference evidence="2 3" key="1">
    <citation type="submission" date="2022-10" db="EMBL/GenBank/DDBJ databases">
        <title>Roseococcus glaciei nov., sp. nov., isolated from glacier.</title>
        <authorList>
            <person name="Liu Q."/>
            <person name="Xin Y.-H."/>
        </authorList>
    </citation>
    <scope>NUCLEOTIDE SEQUENCE [LARGE SCALE GENOMIC DNA]</scope>
    <source>
        <strain evidence="2 3">MDT2-1-1</strain>
    </source>
</reference>
<dbReference type="Gene3D" id="3.40.50.2000">
    <property type="entry name" value="Glycogen Phosphorylase B"/>
    <property type="match status" value="2"/>
</dbReference>
<organism evidence="2 3">
    <name type="scientific">Sabulicella glaciei</name>
    <dbReference type="NCBI Taxonomy" id="2984948"/>
    <lineage>
        <taxon>Bacteria</taxon>
        <taxon>Pseudomonadati</taxon>
        <taxon>Pseudomonadota</taxon>
        <taxon>Alphaproteobacteria</taxon>
        <taxon>Acetobacterales</taxon>
        <taxon>Acetobacteraceae</taxon>
        <taxon>Sabulicella</taxon>
    </lineage>
</organism>
<feature type="domain" description="Glycosyltransferase subfamily 4-like N-terminal" evidence="1">
    <location>
        <begin position="23"/>
        <end position="173"/>
    </location>
</feature>
<evidence type="ECO:0000313" key="3">
    <source>
        <dbReference type="Proteomes" id="UP001526430"/>
    </source>
</evidence>
<dbReference type="PANTHER" id="PTHR12526">
    <property type="entry name" value="GLYCOSYLTRANSFERASE"/>
    <property type="match status" value="1"/>
</dbReference>
<evidence type="ECO:0000259" key="1">
    <source>
        <dbReference type="Pfam" id="PF13439"/>
    </source>
</evidence>
<evidence type="ECO:0000313" key="2">
    <source>
        <dbReference type="EMBL" id="MCW8085829.1"/>
    </source>
</evidence>
<keyword evidence="3" id="KW-1185">Reference proteome</keyword>
<accession>A0ABT3NUJ0</accession>
<dbReference type="EMBL" id="JAPFQI010000005">
    <property type="protein sequence ID" value="MCW8085829.1"/>
    <property type="molecule type" value="Genomic_DNA"/>
</dbReference>
<dbReference type="Proteomes" id="UP001526430">
    <property type="component" value="Unassembled WGS sequence"/>
</dbReference>
<name>A0ABT3NUJ0_9PROT</name>
<gene>
    <name evidence="2" type="ORF">OF850_09350</name>
</gene>
<dbReference type="RefSeq" id="WP_301589780.1">
    <property type="nucleotide sequence ID" value="NZ_JAPFQI010000005.1"/>
</dbReference>
<dbReference type="SUPFAM" id="SSF53756">
    <property type="entry name" value="UDP-Glycosyltransferase/glycogen phosphorylase"/>
    <property type="match status" value="1"/>
</dbReference>
<sequence>MEHPFPPLTVETLLLVLPAPERGGAERQSLAAAEGLRRRGMRVLVAASPALACASPGLALPLAHHPGRPAAEARPRQRALLGALLRRWRPDAALVCCPLPGEGLGTMEALSEAGVPTLALHHLVRRDWMLGREEAAAMRGLRLGWAAVSAAAARRLETLAELPDASVAVLPNPLPGFVPLPRQPDSPPLLLQVGRLDGRKGAHLAPEVARRIAPSRLALAGAGPLGGTLAPAVELGAVADIPALLARASALLLPSEHEGQPLAVLEAMAAGCPVIASAEALEAWDAPGDWAWVARRDPEGIAATFRAVLAAPEEAARKAARAREAAYGEEAMLDRLEVLLLREALWPR</sequence>
<dbReference type="InterPro" id="IPR028098">
    <property type="entry name" value="Glyco_trans_4-like_N"/>
</dbReference>
<dbReference type="Pfam" id="PF13439">
    <property type="entry name" value="Glyco_transf_4"/>
    <property type="match status" value="1"/>
</dbReference>
<comment type="caution">
    <text evidence="2">The sequence shown here is derived from an EMBL/GenBank/DDBJ whole genome shotgun (WGS) entry which is preliminary data.</text>
</comment>